<proteinExistence type="predicted"/>
<dbReference type="EMBL" id="KV240482">
    <property type="protein sequence ID" value="KZT75463.1"/>
    <property type="molecule type" value="Genomic_DNA"/>
</dbReference>
<evidence type="ECO:0000313" key="1">
    <source>
        <dbReference type="EMBL" id="KZT75463.1"/>
    </source>
</evidence>
<name>A0A2Z6ZXA2_9LAMI</name>
<gene>
    <name evidence="1" type="ORF">F511_47512</name>
</gene>
<sequence>MRPGVDQQCVRGSIRPASVRNNLRNIIGHRASYIAAADCATVCAKRRPASAARHGQRVTKCARPLAMAGHHARPACMASRAL</sequence>
<dbReference type="Proteomes" id="UP000250235">
    <property type="component" value="Unassembled WGS sequence"/>
</dbReference>
<reference evidence="1 2" key="1">
    <citation type="journal article" date="2015" name="Proc. Natl. Acad. Sci. U.S.A.">
        <title>The resurrection genome of Boea hygrometrica: A blueprint for survival of dehydration.</title>
        <authorList>
            <person name="Xiao L."/>
            <person name="Yang G."/>
            <person name="Zhang L."/>
            <person name="Yang X."/>
            <person name="Zhao S."/>
            <person name="Ji Z."/>
            <person name="Zhou Q."/>
            <person name="Hu M."/>
            <person name="Wang Y."/>
            <person name="Chen M."/>
            <person name="Xu Y."/>
            <person name="Jin H."/>
            <person name="Xiao X."/>
            <person name="Hu G."/>
            <person name="Bao F."/>
            <person name="Hu Y."/>
            <person name="Wan P."/>
            <person name="Li L."/>
            <person name="Deng X."/>
            <person name="Kuang T."/>
            <person name="Xiang C."/>
            <person name="Zhu J.K."/>
            <person name="Oliver M.J."/>
            <person name="He Y."/>
        </authorList>
    </citation>
    <scope>NUCLEOTIDE SEQUENCE [LARGE SCALE GENOMIC DNA]</scope>
    <source>
        <strain evidence="2">cv. XS01</strain>
    </source>
</reference>
<keyword evidence="2" id="KW-1185">Reference proteome</keyword>
<accession>A0A2Z6ZXA2</accession>
<evidence type="ECO:0000313" key="2">
    <source>
        <dbReference type="Proteomes" id="UP000250235"/>
    </source>
</evidence>
<dbReference type="AlphaFoldDB" id="A0A2Z6ZXA2"/>
<protein>
    <submittedName>
        <fullName evidence="1">Uncharacterized protein</fullName>
    </submittedName>
</protein>
<organism evidence="1 2">
    <name type="scientific">Dorcoceras hygrometricum</name>
    <dbReference type="NCBI Taxonomy" id="472368"/>
    <lineage>
        <taxon>Eukaryota</taxon>
        <taxon>Viridiplantae</taxon>
        <taxon>Streptophyta</taxon>
        <taxon>Embryophyta</taxon>
        <taxon>Tracheophyta</taxon>
        <taxon>Spermatophyta</taxon>
        <taxon>Magnoliopsida</taxon>
        <taxon>eudicotyledons</taxon>
        <taxon>Gunneridae</taxon>
        <taxon>Pentapetalae</taxon>
        <taxon>asterids</taxon>
        <taxon>lamiids</taxon>
        <taxon>Lamiales</taxon>
        <taxon>Gesneriaceae</taxon>
        <taxon>Didymocarpoideae</taxon>
        <taxon>Trichosporeae</taxon>
        <taxon>Loxocarpinae</taxon>
        <taxon>Dorcoceras</taxon>
    </lineage>
</organism>